<reference evidence="14" key="1">
    <citation type="submission" date="2020-01" db="EMBL/GenBank/DDBJ databases">
        <authorList>
            <consortium name="DOE Joint Genome Institute"/>
            <person name="Haridas S."/>
            <person name="Albert R."/>
            <person name="Binder M."/>
            <person name="Bloem J."/>
            <person name="Labutti K."/>
            <person name="Salamov A."/>
            <person name="Andreopoulos B."/>
            <person name="Baker S.E."/>
            <person name="Barry K."/>
            <person name="Bills G."/>
            <person name="Bluhm B.H."/>
            <person name="Cannon C."/>
            <person name="Castanera R."/>
            <person name="Culley D.E."/>
            <person name="Daum C."/>
            <person name="Ezra D."/>
            <person name="Gonzalez J.B."/>
            <person name="Henrissat B."/>
            <person name="Kuo A."/>
            <person name="Liang C."/>
            <person name="Lipzen A."/>
            <person name="Lutzoni F."/>
            <person name="Magnuson J."/>
            <person name="Mondo S."/>
            <person name="Nolan M."/>
            <person name="Ohm R."/>
            <person name="Pangilinan J."/>
            <person name="Park H.-J."/>
            <person name="Ramirez L."/>
            <person name="Alfaro M."/>
            <person name="Sun H."/>
            <person name="Tritt A."/>
            <person name="Yoshinaga Y."/>
            <person name="Zwiers L.-H."/>
            <person name="Turgeon B.G."/>
            <person name="Goodwin S.B."/>
            <person name="Spatafora J.W."/>
            <person name="Crous P.W."/>
            <person name="Grigoriev I.V."/>
        </authorList>
    </citation>
    <scope>NUCLEOTIDE SEQUENCE</scope>
    <source>
        <strain evidence="14">CBS 342.82</strain>
    </source>
</reference>
<feature type="transmembrane region" description="Helical" evidence="10">
    <location>
        <begin position="423"/>
        <end position="445"/>
    </location>
</feature>
<dbReference type="InterPro" id="IPR003593">
    <property type="entry name" value="AAA+_ATPase"/>
</dbReference>
<feature type="transmembrane region" description="Helical" evidence="10">
    <location>
        <begin position="49"/>
        <end position="70"/>
    </location>
</feature>
<evidence type="ECO:0000256" key="4">
    <source>
        <dbReference type="ARBA" id="ARBA00022741"/>
    </source>
</evidence>
<dbReference type="PROSITE" id="PS50893">
    <property type="entry name" value="ABC_TRANSPORTER_2"/>
    <property type="match status" value="1"/>
</dbReference>
<feature type="transmembrane region" description="Helical" evidence="10">
    <location>
        <begin position="148"/>
        <end position="166"/>
    </location>
</feature>
<evidence type="ECO:0000256" key="6">
    <source>
        <dbReference type="ARBA" id="ARBA00022989"/>
    </source>
</evidence>
<keyword evidence="3 10" id="KW-0812">Transmembrane</keyword>
<reference evidence="14" key="3">
    <citation type="submission" date="2025-08" db="UniProtKB">
        <authorList>
            <consortium name="RefSeq"/>
        </authorList>
    </citation>
    <scope>IDENTIFICATION</scope>
    <source>
        <strain evidence="14">CBS 342.82</strain>
    </source>
</reference>
<dbReference type="OrthoDB" id="6500128at2759"/>
<keyword evidence="2" id="KW-0813">Transport</keyword>
<feature type="transmembrane region" description="Helical" evidence="10">
    <location>
        <begin position="6"/>
        <end position="28"/>
    </location>
</feature>
<keyword evidence="6 10" id="KW-1133">Transmembrane helix</keyword>
<evidence type="ECO:0000256" key="3">
    <source>
        <dbReference type="ARBA" id="ARBA00022692"/>
    </source>
</evidence>
<evidence type="ECO:0000256" key="9">
    <source>
        <dbReference type="SAM" id="MobiDB-lite"/>
    </source>
</evidence>
<dbReference type="InterPro" id="IPR027417">
    <property type="entry name" value="P-loop_NTPase"/>
</dbReference>
<dbReference type="FunFam" id="3.40.50.300:FF:000287">
    <property type="entry name" value="Multidrug ABC transporter ATP-binding protein"/>
    <property type="match status" value="1"/>
</dbReference>
<feature type="transmembrane region" description="Helical" evidence="10">
    <location>
        <begin position="395"/>
        <end position="417"/>
    </location>
</feature>
<keyword evidence="7 10" id="KW-0472">Membrane</keyword>
<evidence type="ECO:0000259" key="11">
    <source>
        <dbReference type="PROSITE" id="PS50893"/>
    </source>
</evidence>
<dbReference type="InterPro" id="IPR039421">
    <property type="entry name" value="Type_1_exporter"/>
</dbReference>
<dbReference type="PANTHER" id="PTHR24221">
    <property type="entry name" value="ATP-BINDING CASSETTE SUB-FAMILY B"/>
    <property type="match status" value="1"/>
</dbReference>
<dbReference type="SMART" id="SM00382">
    <property type="entry name" value="AAA"/>
    <property type="match status" value="1"/>
</dbReference>
<dbReference type="Pfam" id="PF00005">
    <property type="entry name" value="ABC_tran"/>
    <property type="match status" value="1"/>
</dbReference>
<gene>
    <name evidence="14" type="ORF">K489DRAFT_351458</name>
</gene>
<evidence type="ECO:0000313" key="13">
    <source>
        <dbReference type="Proteomes" id="UP000504637"/>
    </source>
</evidence>
<feature type="transmembrane region" description="Helical" evidence="10">
    <location>
        <begin position="108"/>
        <end position="128"/>
    </location>
</feature>
<dbReference type="Pfam" id="PF00664">
    <property type="entry name" value="ABC_membrane"/>
    <property type="match status" value="1"/>
</dbReference>
<name>A0A6J3MFC6_9PEZI</name>
<dbReference type="GeneID" id="54360244"/>
<dbReference type="InterPro" id="IPR003439">
    <property type="entry name" value="ABC_transporter-like_ATP-bd"/>
</dbReference>
<keyword evidence="13" id="KW-1185">Reference proteome</keyword>
<evidence type="ECO:0000256" key="10">
    <source>
        <dbReference type="SAM" id="Phobius"/>
    </source>
</evidence>
<feature type="region of interest" description="Disordered" evidence="9">
    <location>
        <begin position="849"/>
        <end position="869"/>
    </location>
</feature>
<organism evidence="14">
    <name type="scientific">Dissoconium aciculare CBS 342.82</name>
    <dbReference type="NCBI Taxonomy" id="1314786"/>
    <lineage>
        <taxon>Eukaryota</taxon>
        <taxon>Fungi</taxon>
        <taxon>Dikarya</taxon>
        <taxon>Ascomycota</taxon>
        <taxon>Pezizomycotina</taxon>
        <taxon>Dothideomycetes</taxon>
        <taxon>Dothideomycetidae</taxon>
        <taxon>Mycosphaerellales</taxon>
        <taxon>Dissoconiaceae</taxon>
        <taxon>Dissoconium</taxon>
    </lineage>
</organism>
<dbReference type="InterPro" id="IPR036640">
    <property type="entry name" value="ABC1_TM_sf"/>
</dbReference>
<dbReference type="CDD" id="cd18583">
    <property type="entry name" value="ABC_6TM_HMT1"/>
    <property type="match status" value="1"/>
</dbReference>
<dbReference type="RefSeq" id="XP_033463752.1">
    <property type="nucleotide sequence ID" value="XM_033602444.1"/>
</dbReference>
<feature type="transmembrane region" description="Helical" evidence="10">
    <location>
        <begin position="82"/>
        <end position="101"/>
    </location>
</feature>
<dbReference type="GO" id="GO:0140359">
    <property type="term" value="F:ABC-type transporter activity"/>
    <property type="evidence" value="ECO:0007669"/>
    <property type="project" value="InterPro"/>
</dbReference>
<dbReference type="GO" id="GO:0005524">
    <property type="term" value="F:ATP binding"/>
    <property type="evidence" value="ECO:0007669"/>
    <property type="project" value="UniProtKB-KW"/>
</dbReference>
<keyword evidence="4" id="KW-0547">Nucleotide-binding</keyword>
<evidence type="ECO:0000256" key="5">
    <source>
        <dbReference type="ARBA" id="ARBA00022840"/>
    </source>
</evidence>
<feature type="compositionally biased region" description="Basic and acidic residues" evidence="9">
    <location>
        <begin position="235"/>
        <end position="246"/>
    </location>
</feature>
<feature type="domain" description="ABC transporter" evidence="11">
    <location>
        <begin position="602"/>
        <end position="836"/>
    </location>
</feature>
<evidence type="ECO:0000256" key="1">
    <source>
        <dbReference type="ARBA" id="ARBA00004141"/>
    </source>
</evidence>
<dbReference type="PROSITE" id="PS50929">
    <property type="entry name" value="ABC_TM1F"/>
    <property type="match status" value="1"/>
</dbReference>
<feature type="transmembrane region" description="Helical" evidence="10">
    <location>
        <begin position="311"/>
        <end position="330"/>
    </location>
</feature>
<feature type="compositionally biased region" description="Polar residues" evidence="9">
    <location>
        <begin position="199"/>
        <end position="213"/>
    </location>
</feature>
<dbReference type="PROSITE" id="PS00211">
    <property type="entry name" value="ABC_TRANSPORTER_1"/>
    <property type="match status" value="1"/>
</dbReference>
<dbReference type="Gene3D" id="1.20.1560.10">
    <property type="entry name" value="ABC transporter type 1, transmembrane domain"/>
    <property type="match status" value="1"/>
</dbReference>
<evidence type="ECO:0000259" key="12">
    <source>
        <dbReference type="PROSITE" id="PS50929"/>
    </source>
</evidence>
<dbReference type="GO" id="GO:0016020">
    <property type="term" value="C:membrane"/>
    <property type="evidence" value="ECO:0007669"/>
    <property type="project" value="UniProtKB-SubCell"/>
</dbReference>
<dbReference type="SUPFAM" id="SSF90123">
    <property type="entry name" value="ABC transporter transmembrane region"/>
    <property type="match status" value="1"/>
</dbReference>
<dbReference type="Gene3D" id="3.40.50.300">
    <property type="entry name" value="P-loop containing nucleotide triphosphate hydrolases"/>
    <property type="match status" value="1"/>
</dbReference>
<dbReference type="PANTHER" id="PTHR24221:SF503">
    <property type="entry name" value="MITOCHONDRIAL POTASSIUM CHANNEL ATP-BINDING SUBUNIT"/>
    <property type="match status" value="1"/>
</dbReference>
<feature type="region of interest" description="Disordered" evidence="9">
    <location>
        <begin position="186"/>
        <end position="246"/>
    </location>
</feature>
<dbReference type="AlphaFoldDB" id="A0A6J3MFC6"/>
<dbReference type="GO" id="GO:0016887">
    <property type="term" value="F:ATP hydrolysis activity"/>
    <property type="evidence" value="ECO:0007669"/>
    <property type="project" value="InterPro"/>
</dbReference>
<evidence type="ECO:0000256" key="7">
    <source>
        <dbReference type="ARBA" id="ARBA00023136"/>
    </source>
</evidence>
<dbReference type="SUPFAM" id="SSF52540">
    <property type="entry name" value="P-loop containing nucleoside triphosphate hydrolases"/>
    <property type="match status" value="1"/>
</dbReference>
<evidence type="ECO:0000313" key="14">
    <source>
        <dbReference type="RefSeq" id="XP_033463752.1"/>
    </source>
</evidence>
<feature type="domain" description="ABC transmembrane type-1" evidence="12">
    <location>
        <begin position="348"/>
        <end position="568"/>
    </location>
</feature>
<sequence length="869" mass="95487">MAHVALDVLFYVAPSATILTFLSAKALAGCLFHEASQSAGSPHRRYPAIAIQILLFATIVLEGITNAAASAHDPARWPIQSYFFYLVLMFFLHLGLALGLLENPKPLWYPYAEAWFVNLALEVPILVLSSRIYRLEDGYARTQVAMKTIRVVLSVSQLLLAGYFALADRRRSVKLDAESEALLAASAEESTENGHATGPESTSSANGSANGTAKVNGAASKPDGKSTDDDEFDEEDRKNEIRKDEASKKMREAGSVWNYLKSYKIFIPIVVPWKHRFTQACLGVIGLVVVAERFLNFLLPRQLGIVVNELTASAGTGIVPWAAMGLWIFYQWAGSSAGLDLLKSEAEMVVSQYVTKALEVESFSHIMGLSMDFHTAKSSGELIAAINQGSSMSGLIQFILFETAPMLVDLVVAFFVVYNLFDIYMALILFASGTVYLYMGVRLTGWGAASRRKYKATQRAQGAVQNEAINNWTTVSNFNNATYESNRFSESVDKNNTAEWWYTQTWYIGGGAQSFVMLAGRALANLLAVYRVAQGEANIGAFVTLNAYWSRLETPLALLQYSTRRIQTMLVDSERLLELLVTVPNVVSKPGAPPLQVAAGEVRFDNVSFAYDPRKPTLQDISFTVKPGQTVALVGETGGGKSTILKLLYRHYDVTGGSIKIDGQDIRDVQLDTLRDSFGLVPQDPALFNISLYENIRYARLEATEEEIHKACRAAAIHAKIDSFPDKYKTIVGERGMKLSGGEMQRVAIARALLRDAPFVLLDEATSAIDAETESSIQAAFKELTAGRTTFVVAHRLATIQHADLIVVIQEGKIVQMGTHDQLFAQEGKYRALWAKQLNKDVQGVIEDLTAQDSADKKDAQDDSSEGTE</sequence>
<dbReference type="InterPro" id="IPR011527">
    <property type="entry name" value="ABC1_TM_dom"/>
</dbReference>
<protein>
    <submittedName>
        <fullName evidence="14">ABC transporter</fullName>
    </submittedName>
</protein>
<dbReference type="InterPro" id="IPR017871">
    <property type="entry name" value="ABC_transporter-like_CS"/>
</dbReference>
<comment type="similarity">
    <text evidence="8">Belongs to the ABC transporter superfamily. ABCB family. Heavy Metal importer (TC 3.A.1.210) subfamily.</text>
</comment>
<evidence type="ECO:0000256" key="8">
    <source>
        <dbReference type="ARBA" id="ARBA00024363"/>
    </source>
</evidence>
<reference evidence="14" key="2">
    <citation type="submission" date="2020-04" db="EMBL/GenBank/DDBJ databases">
        <authorList>
            <consortium name="NCBI Genome Project"/>
        </authorList>
    </citation>
    <scope>NUCLEOTIDE SEQUENCE</scope>
    <source>
        <strain evidence="14">CBS 342.82</strain>
    </source>
</reference>
<evidence type="ECO:0000256" key="2">
    <source>
        <dbReference type="ARBA" id="ARBA00022448"/>
    </source>
</evidence>
<keyword evidence="5" id="KW-0067">ATP-binding</keyword>
<comment type="subcellular location">
    <subcellularLocation>
        <location evidence="1">Membrane</location>
        <topology evidence="1">Multi-pass membrane protein</topology>
    </subcellularLocation>
</comment>
<dbReference type="Proteomes" id="UP000504637">
    <property type="component" value="Unplaced"/>
</dbReference>
<accession>A0A6J3MFC6</accession>
<proteinExistence type="inferred from homology"/>